<evidence type="ECO:0000256" key="5">
    <source>
        <dbReference type="PROSITE-ProRule" id="PRU00169"/>
    </source>
</evidence>
<feature type="region of interest" description="Disordered" evidence="6">
    <location>
        <begin position="168"/>
        <end position="187"/>
    </location>
</feature>
<evidence type="ECO:0000259" key="8">
    <source>
        <dbReference type="PROSITE" id="PS50110"/>
    </source>
</evidence>
<dbReference type="InterPro" id="IPR011006">
    <property type="entry name" value="CheY-like_superfamily"/>
</dbReference>
<dbReference type="InterPro" id="IPR036890">
    <property type="entry name" value="HATPase_C_sf"/>
</dbReference>
<dbReference type="GO" id="GO:0000155">
    <property type="term" value="F:phosphorelay sensor kinase activity"/>
    <property type="evidence" value="ECO:0007669"/>
    <property type="project" value="TreeGrafter"/>
</dbReference>
<keyword evidence="10" id="KW-1185">Reference proteome</keyword>
<gene>
    <name evidence="9" type="ORF">D9758_008035</name>
</gene>
<dbReference type="Gene3D" id="3.40.50.2300">
    <property type="match status" value="1"/>
</dbReference>
<proteinExistence type="predicted"/>
<accession>A0A8H5D1B2</accession>
<keyword evidence="3" id="KW-0808">Transferase</keyword>
<dbReference type="OrthoDB" id="60033at2759"/>
<name>A0A8H5D1B2_9AGAR</name>
<dbReference type="Gene3D" id="3.30.565.10">
    <property type="entry name" value="Histidine kinase-like ATPase, C-terminal domain"/>
    <property type="match status" value="1"/>
</dbReference>
<evidence type="ECO:0000256" key="1">
    <source>
        <dbReference type="ARBA" id="ARBA00000085"/>
    </source>
</evidence>
<feature type="domain" description="Response regulatory" evidence="8">
    <location>
        <begin position="463"/>
        <end position="595"/>
    </location>
</feature>
<reference evidence="9 10" key="1">
    <citation type="journal article" date="2020" name="ISME J.">
        <title>Uncovering the hidden diversity of litter-decomposition mechanisms in mushroom-forming fungi.</title>
        <authorList>
            <person name="Floudas D."/>
            <person name="Bentzer J."/>
            <person name="Ahren D."/>
            <person name="Johansson T."/>
            <person name="Persson P."/>
            <person name="Tunlid A."/>
        </authorList>
    </citation>
    <scope>NUCLEOTIDE SEQUENCE [LARGE SCALE GENOMIC DNA]</scope>
    <source>
        <strain evidence="9 10">CBS 291.85</strain>
    </source>
</reference>
<sequence>MSASGTIAKSQEIEFNALEGSLSMMSKVLNDVLDFNRMDSGKFESVARPYPFHQVMRSMFLPLRLATNHRELELVTELDSRIDEVGVAAEEDILSLTVAQVARRAAYEALGQSPETIDEHLKAQPNGTGVVVGDETRLRQLVTNLASNACKFTPAGGSLTIRTKLIHPAPRQGGNDQVKSDGFGPSPECSVEGPINKIIVRVEITDTGSGIRPQDMAQTKLFSAFNQTEQGGKGTGLGLALVRLIVQLSGGRLGVRSKVGQGSTFWFDLPLGVGISAIVPDELDVSPSATEIASFRNLPTGSRRPRNHRNESMRSKHSILEAIDASCIRATQASPVSLRSSSALQGLMNQGGSVELNLARYDSHSAVPTRTIGDPSTGTDFPPPDSSDPILTRQSISESIVLSASPTLEDEDISAPTTQVGRPRSSSKSPLPIPASPSPLCNQAFPPSPSPETHSESPVDQIRVLVVDDDKLTRTLMQRLMERLGCLVTTAENGEIALKILLEDQTTAPVDGDHEIDPLKQGKFSIVFLDNQMPVLSGLKVVEKLRELGRHDFVVGVTGNALLSDQKEYLDAGVDHVLTKPVLERSLRSMLQLAEERRKLSRLKHTSLGANSDCVSVSEHS</sequence>
<dbReference type="PROSITE" id="PS50109">
    <property type="entry name" value="HIS_KIN"/>
    <property type="match status" value="1"/>
</dbReference>
<evidence type="ECO:0000256" key="3">
    <source>
        <dbReference type="ARBA" id="ARBA00022679"/>
    </source>
</evidence>
<evidence type="ECO:0000256" key="2">
    <source>
        <dbReference type="ARBA" id="ARBA00012438"/>
    </source>
</evidence>
<evidence type="ECO:0000313" key="10">
    <source>
        <dbReference type="Proteomes" id="UP000559256"/>
    </source>
</evidence>
<evidence type="ECO:0000256" key="4">
    <source>
        <dbReference type="ARBA" id="ARBA00022777"/>
    </source>
</evidence>
<dbReference type="InterPro" id="IPR003594">
    <property type="entry name" value="HATPase_dom"/>
</dbReference>
<dbReference type="InterPro" id="IPR005467">
    <property type="entry name" value="His_kinase_dom"/>
</dbReference>
<dbReference type="EMBL" id="JAACJM010000071">
    <property type="protein sequence ID" value="KAF5351378.1"/>
    <property type="molecule type" value="Genomic_DNA"/>
</dbReference>
<keyword evidence="4" id="KW-0418">Kinase</keyword>
<dbReference type="EC" id="2.7.13.3" evidence="2"/>
<keyword evidence="5" id="KW-0597">Phosphoprotein</keyword>
<organism evidence="9 10">
    <name type="scientific">Tetrapyrgos nigripes</name>
    <dbReference type="NCBI Taxonomy" id="182062"/>
    <lineage>
        <taxon>Eukaryota</taxon>
        <taxon>Fungi</taxon>
        <taxon>Dikarya</taxon>
        <taxon>Basidiomycota</taxon>
        <taxon>Agaricomycotina</taxon>
        <taxon>Agaricomycetes</taxon>
        <taxon>Agaricomycetidae</taxon>
        <taxon>Agaricales</taxon>
        <taxon>Marasmiineae</taxon>
        <taxon>Marasmiaceae</taxon>
        <taxon>Tetrapyrgos</taxon>
    </lineage>
</organism>
<dbReference type="PANTHER" id="PTHR43047:SF66">
    <property type="entry name" value="HISKA"/>
    <property type="match status" value="1"/>
</dbReference>
<dbReference type="Pfam" id="PF02518">
    <property type="entry name" value="HATPase_c"/>
    <property type="match status" value="1"/>
</dbReference>
<feature type="compositionally biased region" description="Polar residues" evidence="6">
    <location>
        <begin position="392"/>
        <end position="406"/>
    </location>
</feature>
<dbReference type="GO" id="GO:0005886">
    <property type="term" value="C:plasma membrane"/>
    <property type="evidence" value="ECO:0007669"/>
    <property type="project" value="TreeGrafter"/>
</dbReference>
<dbReference type="SMART" id="SM00448">
    <property type="entry name" value="REC"/>
    <property type="match status" value="1"/>
</dbReference>
<protein>
    <recommendedName>
        <fullName evidence="2">histidine kinase</fullName>
        <ecNumber evidence="2">2.7.13.3</ecNumber>
    </recommendedName>
</protein>
<dbReference type="PANTHER" id="PTHR43047">
    <property type="entry name" value="TWO-COMPONENT HISTIDINE PROTEIN KINASE"/>
    <property type="match status" value="1"/>
</dbReference>
<feature type="domain" description="Histidine kinase" evidence="7">
    <location>
        <begin position="1"/>
        <end position="273"/>
    </location>
</feature>
<dbReference type="PRINTS" id="PR00344">
    <property type="entry name" value="BCTRLSENSOR"/>
</dbReference>
<evidence type="ECO:0000313" key="9">
    <source>
        <dbReference type="EMBL" id="KAF5351378.1"/>
    </source>
</evidence>
<feature type="region of interest" description="Disordered" evidence="6">
    <location>
        <begin position="297"/>
        <end position="316"/>
    </location>
</feature>
<dbReference type="AlphaFoldDB" id="A0A8H5D1B2"/>
<dbReference type="InterPro" id="IPR004358">
    <property type="entry name" value="Sig_transdc_His_kin-like_C"/>
</dbReference>
<dbReference type="Pfam" id="PF00072">
    <property type="entry name" value="Response_reg"/>
    <property type="match status" value="1"/>
</dbReference>
<comment type="caution">
    <text evidence="9">The sequence shown here is derived from an EMBL/GenBank/DDBJ whole genome shotgun (WGS) entry which is preliminary data.</text>
</comment>
<dbReference type="SUPFAM" id="SSF52172">
    <property type="entry name" value="CheY-like"/>
    <property type="match status" value="1"/>
</dbReference>
<evidence type="ECO:0000259" key="7">
    <source>
        <dbReference type="PROSITE" id="PS50109"/>
    </source>
</evidence>
<feature type="modified residue" description="4-aspartylphosphate" evidence="5">
    <location>
        <position position="530"/>
    </location>
</feature>
<dbReference type="PROSITE" id="PS50110">
    <property type="entry name" value="RESPONSE_REGULATORY"/>
    <property type="match status" value="1"/>
</dbReference>
<dbReference type="Proteomes" id="UP000559256">
    <property type="component" value="Unassembled WGS sequence"/>
</dbReference>
<evidence type="ECO:0000256" key="6">
    <source>
        <dbReference type="SAM" id="MobiDB-lite"/>
    </source>
</evidence>
<dbReference type="SMART" id="SM00387">
    <property type="entry name" value="HATPase_c"/>
    <property type="match status" value="1"/>
</dbReference>
<comment type="catalytic activity">
    <reaction evidence="1">
        <text>ATP + protein L-histidine = ADP + protein N-phospho-L-histidine.</text>
        <dbReference type="EC" id="2.7.13.3"/>
    </reaction>
</comment>
<dbReference type="CDD" id="cd17546">
    <property type="entry name" value="REC_hyHK_CKI1_RcsC-like"/>
    <property type="match status" value="1"/>
</dbReference>
<feature type="region of interest" description="Disordered" evidence="6">
    <location>
        <begin position="366"/>
        <end position="461"/>
    </location>
</feature>
<dbReference type="GO" id="GO:0009927">
    <property type="term" value="F:histidine phosphotransfer kinase activity"/>
    <property type="evidence" value="ECO:0007669"/>
    <property type="project" value="TreeGrafter"/>
</dbReference>
<dbReference type="SUPFAM" id="SSF55874">
    <property type="entry name" value="ATPase domain of HSP90 chaperone/DNA topoisomerase II/histidine kinase"/>
    <property type="match status" value="1"/>
</dbReference>
<dbReference type="InterPro" id="IPR001789">
    <property type="entry name" value="Sig_transdc_resp-reg_receiver"/>
</dbReference>